<feature type="transmembrane region" description="Helical" evidence="5">
    <location>
        <begin position="197"/>
        <end position="219"/>
    </location>
</feature>
<feature type="transmembrane region" description="Helical" evidence="5">
    <location>
        <begin position="328"/>
        <end position="349"/>
    </location>
</feature>
<reference evidence="8" key="1">
    <citation type="submission" date="2018-09" db="EMBL/GenBank/DDBJ databases">
        <authorList>
            <person name="Livingstone P.G."/>
            <person name="Whitworth D.E."/>
        </authorList>
    </citation>
    <scope>NUCLEOTIDE SEQUENCE [LARGE SCALE GENOMIC DNA]</scope>
    <source>
        <strain evidence="8">CA043D</strain>
    </source>
</reference>
<feature type="transmembrane region" description="Helical" evidence="5">
    <location>
        <begin position="239"/>
        <end position="259"/>
    </location>
</feature>
<dbReference type="InterPro" id="IPR036259">
    <property type="entry name" value="MFS_trans_sf"/>
</dbReference>
<dbReference type="PROSITE" id="PS50850">
    <property type="entry name" value="MFS"/>
    <property type="match status" value="1"/>
</dbReference>
<feature type="transmembrane region" description="Helical" evidence="5">
    <location>
        <begin position="137"/>
        <end position="155"/>
    </location>
</feature>
<dbReference type="PANTHER" id="PTHR23521:SF2">
    <property type="entry name" value="TRANSPORTER MFS SUPERFAMILY"/>
    <property type="match status" value="1"/>
</dbReference>
<evidence type="ECO:0000256" key="2">
    <source>
        <dbReference type="ARBA" id="ARBA00022692"/>
    </source>
</evidence>
<dbReference type="GO" id="GO:0005886">
    <property type="term" value="C:plasma membrane"/>
    <property type="evidence" value="ECO:0007669"/>
    <property type="project" value="TreeGrafter"/>
</dbReference>
<dbReference type="InterPro" id="IPR020846">
    <property type="entry name" value="MFS_dom"/>
</dbReference>
<dbReference type="Pfam" id="PF00083">
    <property type="entry name" value="Sugar_tr"/>
    <property type="match status" value="1"/>
</dbReference>
<accession>A0A3A8KMH0</accession>
<keyword evidence="4 5" id="KW-0472">Membrane</keyword>
<feature type="transmembrane region" description="Helical" evidence="5">
    <location>
        <begin position="271"/>
        <end position="290"/>
    </location>
</feature>
<comment type="caution">
    <text evidence="7">The sequence shown here is derived from an EMBL/GenBank/DDBJ whole genome shotgun (WGS) entry which is preliminary data.</text>
</comment>
<feature type="transmembrane region" description="Helical" evidence="5">
    <location>
        <begin position="296"/>
        <end position="316"/>
    </location>
</feature>
<sequence>MSPSSSDAAAWRSIFTISFLVGMFAVAVGGTPVLLGVLLSRQGVADSVIGISAACSPLGLIASSFVIPWAAERFGAVRIGVASCMLGLTAMASMALVPEPLLWIAARLLWGLAVGGFYIVNKAWLAQLTPSGRRGRVFGIYTSFLSAGFACGPLLVSLADFRSPHCFAMLGAAFVACALGVLLVSKQLPDFHGTGRAPVLGAVPLIPAALLAAASFGAFDHASLAFLPKFGAVHGTSTAVMGIGLSVLNVGNVLLQPPIGWASDRWGRRPVMMGCALLTVVGGGVLPWVIGASTPLLYLFLFVWGACAYGTTTVALASIGDRFTGAQLLSCSAAMTMAGGAGGVAGSSAIGVLQDAFGTQALPRALILIFLALAVVAARSMRGSTPDALPDAATTR</sequence>
<dbReference type="OrthoDB" id="9797524at2"/>
<dbReference type="PROSITE" id="PS00216">
    <property type="entry name" value="SUGAR_TRANSPORT_1"/>
    <property type="match status" value="1"/>
</dbReference>
<evidence type="ECO:0000313" key="7">
    <source>
        <dbReference type="EMBL" id="RKH03134.1"/>
    </source>
</evidence>
<feature type="transmembrane region" description="Helical" evidence="5">
    <location>
        <begin position="361"/>
        <end position="378"/>
    </location>
</feature>
<evidence type="ECO:0000259" key="6">
    <source>
        <dbReference type="PROSITE" id="PS50850"/>
    </source>
</evidence>
<comment type="subcellular location">
    <subcellularLocation>
        <location evidence="1">Membrane</location>
        <topology evidence="1">Multi-pass membrane protein</topology>
    </subcellularLocation>
</comment>
<name>A0A3A8KMH0_9BACT</name>
<keyword evidence="3 5" id="KW-1133">Transmembrane helix</keyword>
<dbReference type="EMBL" id="RAWE01000045">
    <property type="protein sequence ID" value="RKH03134.1"/>
    <property type="molecule type" value="Genomic_DNA"/>
</dbReference>
<keyword evidence="2 5" id="KW-0812">Transmembrane</keyword>
<evidence type="ECO:0000313" key="8">
    <source>
        <dbReference type="Proteomes" id="UP000268313"/>
    </source>
</evidence>
<dbReference type="Pfam" id="PF07690">
    <property type="entry name" value="MFS_1"/>
    <property type="match status" value="1"/>
</dbReference>
<feature type="domain" description="Major facilitator superfamily (MFS) profile" evidence="6">
    <location>
        <begin position="10"/>
        <end position="389"/>
    </location>
</feature>
<dbReference type="PANTHER" id="PTHR23521">
    <property type="entry name" value="TRANSPORTER MFS SUPERFAMILY"/>
    <property type="match status" value="1"/>
</dbReference>
<keyword evidence="8" id="KW-1185">Reference proteome</keyword>
<dbReference type="RefSeq" id="WP_120603228.1">
    <property type="nucleotide sequence ID" value="NZ_RAWE01000045.1"/>
</dbReference>
<dbReference type="InterPro" id="IPR005828">
    <property type="entry name" value="MFS_sugar_transport-like"/>
</dbReference>
<dbReference type="AlphaFoldDB" id="A0A3A8KMH0"/>
<evidence type="ECO:0000256" key="5">
    <source>
        <dbReference type="SAM" id="Phobius"/>
    </source>
</evidence>
<proteinExistence type="predicted"/>
<evidence type="ECO:0000256" key="1">
    <source>
        <dbReference type="ARBA" id="ARBA00004141"/>
    </source>
</evidence>
<evidence type="ECO:0000256" key="3">
    <source>
        <dbReference type="ARBA" id="ARBA00022989"/>
    </source>
</evidence>
<evidence type="ECO:0000256" key="4">
    <source>
        <dbReference type="ARBA" id="ARBA00023136"/>
    </source>
</evidence>
<dbReference type="GO" id="GO:0022857">
    <property type="term" value="F:transmembrane transporter activity"/>
    <property type="evidence" value="ECO:0007669"/>
    <property type="project" value="InterPro"/>
</dbReference>
<dbReference type="Proteomes" id="UP000268313">
    <property type="component" value="Unassembled WGS sequence"/>
</dbReference>
<organism evidence="7 8">
    <name type="scientific">Corallococcus carmarthensis</name>
    <dbReference type="NCBI Taxonomy" id="2316728"/>
    <lineage>
        <taxon>Bacteria</taxon>
        <taxon>Pseudomonadati</taxon>
        <taxon>Myxococcota</taxon>
        <taxon>Myxococcia</taxon>
        <taxon>Myxococcales</taxon>
        <taxon>Cystobacterineae</taxon>
        <taxon>Myxococcaceae</taxon>
        <taxon>Corallococcus</taxon>
    </lineage>
</organism>
<feature type="transmembrane region" description="Helical" evidence="5">
    <location>
        <begin position="103"/>
        <end position="125"/>
    </location>
</feature>
<dbReference type="InterPro" id="IPR005829">
    <property type="entry name" value="Sugar_transporter_CS"/>
</dbReference>
<dbReference type="SUPFAM" id="SSF103473">
    <property type="entry name" value="MFS general substrate transporter"/>
    <property type="match status" value="1"/>
</dbReference>
<gene>
    <name evidence="7" type="ORF">D7X32_15015</name>
</gene>
<feature type="transmembrane region" description="Helical" evidence="5">
    <location>
        <begin position="167"/>
        <end position="185"/>
    </location>
</feature>
<feature type="transmembrane region" description="Helical" evidence="5">
    <location>
        <begin position="79"/>
        <end position="97"/>
    </location>
</feature>
<feature type="transmembrane region" description="Helical" evidence="5">
    <location>
        <begin position="47"/>
        <end position="67"/>
    </location>
</feature>
<feature type="transmembrane region" description="Helical" evidence="5">
    <location>
        <begin position="12"/>
        <end position="35"/>
    </location>
</feature>
<dbReference type="InterPro" id="IPR011701">
    <property type="entry name" value="MFS"/>
</dbReference>
<dbReference type="Gene3D" id="1.20.1250.20">
    <property type="entry name" value="MFS general substrate transporter like domains"/>
    <property type="match status" value="2"/>
</dbReference>
<protein>
    <submittedName>
        <fullName evidence="7">MFS transporter</fullName>
    </submittedName>
</protein>